<comment type="caution">
    <text evidence="1">The sequence shown here is derived from an EMBL/GenBank/DDBJ whole genome shotgun (WGS) entry which is preliminary data.</text>
</comment>
<sequence>MKNYKRIFTRNFLGVFGAVLGIGLGAATVVYAATFDGSEALGAGALDNIVFNNDTTFEGVTNVFKNGITIGQQGTGGVTFFNGTIVNSTVNDDGSSIPVTFGDDVRVDGAISRGDGSDDEELPVKFGDDVLVQGAATVEGATTVEGALTVQGAATLEDSLTVQGDLTVADGNTLTLGTGTVSGTAIADVARTINFPLSAFTNTNAANFGPITIASASTEPAFVVNAGGQPMVRWTSADTDTIGSQFQVPSDYVSGGVFKLAFVVNGATGDNDVSFAVATGSNGDALSGATFTAVTGGTNFDVGLTNGDIAVLELTPAALTVDDYVTFRAARTSGTDSVDLLSVVFEYTAAQ</sequence>
<gene>
    <name evidence="1" type="ORF">A3F54_02985</name>
</gene>
<proteinExistence type="predicted"/>
<dbReference type="Proteomes" id="UP000176952">
    <property type="component" value="Unassembled WGS sequence"/>
</dbReference>
<dbReference type="EMBL" id="MHKD01000002">
    <property type="protein sequence ID" value="OGY85352.1"/>
    <property type="molecule type" value="Genomic_DNA"/>
</dbReference>
<dbReference type="STRING" id="1798542.A3F54_02985"/>
<name>A0A1G2B8A9_9BACT</name>
<protein>
    <submittedName>
        <fullName evidence="1">Uncharacterized protein</fullName>
    </submittedName>
</protein>
<dbReference type="AlphaFoldDB" id="A0A1G2B8A9"/>
<evidence type="ECO:0000313" key="2">
    <source>
        <dbReference type="Proteomes" id="UP000176952"/>
    </source>
</evidence>
<organism evidence="1 2">
    <name type="scientific">Candidatus Kerfeldbacteria bacterium RIFCSPHIGHO2_12_FULL_48_17</name>
    <dbReference type="NCBI Taxonomy" id="1798542"/>
    <lineage>
        <taxon>Bacteria</taxon>
        <taxon>Candidatus Kerfeldiibacteriota</taxon>
    </lineage>
</organism>
<accession>A0A1G2B8A9</accession>
<reference evidence="1 2" key="1">
    <citation type="journal article" date="2016" name="Nat. Commun.">
        <title>Thousands of microbial genomes shed light on interconnected biogeochemical processes in an aquifer system.</title>
        <authorList>
            <person name="Anantharaman K."/>
            <person name="Brown C.T."/>
            <person name="Hug L.A."/>
            <person name="Sharon I."/>
            <person name="Castelle C.J."/>
            <person name="Probst A.J."/>
            <person name="Thomas B.C."/>
            <person name="Singh A."/>
            <person name="Wilkins M.J."/>
            <person name="Karaoz U."/>
            <person name="Brodie E.L."/>
            <person name="Williams K.H."/>
            <person name="Hubbard S.S."/>
            <person name="Banfield J.F."/>
        </authorList>
    </citation>
    <scope>NUCLEOTIDE SEQUENCE [LARGE SCALE GENOMIC DNA]</scope>
</reference>
<evidence type="ECO:0000313" key="1">
    <source>
        <dbReference type="EMBL" id="OGY85352.1"/>
    </source>
</evidence>